<accession>A0A0A2WI14</accession>
<comment type="caution">
    <text evidence="7">The sequence shown here is derived from an EMBL/GenBank/DDBJ whole genome shotgun (WGS) entry which is preliminary data.</text>
</comment>
<protein>
    <recommendedName>
        <fullName evidence="6">Integral membrane bound transporter domain-containing protein</fullName>
    </recommendedName>
</protein>
<dbReference type="InterPro" id="IPR049453">
    <property type="entry name" value="Memb_transporter_dom"/>
</dbReference>
<proteinExistence type="predicted"/>
<organism evidence="7 8">
    <name type="scientific">Lysobacter dokdonensis DS-58</name>
    <dbReference type="NCBI Taxonomy" id="1300345"/>
    <lineage>
        <taxon>Bacteria</taxon>
        <taxon>Pseudomonadati</taxon>
        <taxon>Pseudomonadota</taxon>
        <taxon>Gammaproteobacteria</taxon>
        <taxon>Lysobacterales</taxon>
        <taxon>Lysobacteraceae</taxon>
        <taxon>Noviluteimonas</taxon>
    </lineage>
</organism>
<evidence type="ECO:0000256" key="3">
    <source>
        <dbReference type="ARBA" id="ARBA00022989"/>
    </source>
</evidence>
<feature type="transmembrane region" description="Helical" evidence="5">
    <location>
        <begin position="131"/>
        <end position="148"/>
    </location>
</feature>
<keyword evidence="8" id="KW-1185">Reference proteome</keyword>
<dbReference type="PATRIC" id="fig|1300345.3.peg.904"/>
<evidence type="ECO:0000313" key="8">
    <source>
        <dbReference type="Proteomes" id="UP000030518"/>
    </source>
</evidence>
<dbReference type="STRING" id="1300345.LF41_2329"/>
<dbReference type="EMBL" id="JRKJ01000005">
    <property type="protein sequence ID" value="KGQ19826.1"/>
    <property type="molecule type" value="Genomic_DNA"/>
</dbReference>
<gene>
    <name evidence="7" type="ORF">LF41_2329</name>
</gene>
<feature type="transmembrane region" description="Helical" evidence="5">
    <location>
        <begin position="18"/>
        <end position="41"/>
    </location>
</feature>
<dbReference type="GO" id="GO:0016020">
    <property type="term" value="C:membrane"/>
    <property type="evidence" value="ECO:0007669"/>
    <property type="project" value="UniProtKB-SubCell"/>
</dbReference>
<feature type="transmembrane region" description="Helical" evidence="5">
    <location>
        <begin position="79"/>
        <end position="97"/>
    </location>
</feature>
<name>A0A0A2WI14_9GAMM</name>
<evidence type="ECO:0000256" key="4">
    <source>
        <dbReference type="ARBA" id="ARBA00023136"/>
    </source>
</evidence>
<evidence type="ECO:0000259" key="6">
    <source>
        <dbReference type="Pfam" id="PF13515"/>
    </source>
</evidence>
<feature type="domain" description="Integral membrane bound transporter" evidence="6">
    <location>
        <begin position="18"/>
        <end position="141"/>
    </location>
</feature>
<keyword evidence="3 5" id="KW-1133">Transmembrane helix</keyword>
<keyword evidence="2 5" id="KW-0812">Transmembrane</keyword>
<keyword evidence="4 5" id="KW-0472">Membrane</keyword>
<evidence type="ECO:0000256" key="1">
    <source>
        <dbReference type="ARBA" id="ARBA00004141"/>
    </source>
</evidence>
<dbReference type="Proteomes" id="UP000030518">
    <property type="component" value="Unassembled WGS sequence"/>
</dbReference>
<dbReference type="RefSeq" id="WP_052116144.1">
    <property type="nucleotide sequence ID" value="NZ_JRKJ01000005.1"/>
</dbReference>
<sequence length="154" mass="16476">MRTPAIQLSVRAAVAAALAWWIADALHAHYAIYALIAAVLVTDLSPANSRRLALQRLAGTLVGAMVGALLLPWLDIRAIALGVAILAAMLLAFALRLENAGARVAGYVAAIVMLAHGDDAWQYAFDRAWETIVGIGVALLVGLVPLWMRERRTK</sequence>
<dbReference type="AlphaFoldDB" id="A0A0A2WI14"/>
<evidence type="ECO:0000256" key="2">
    <source>
        <dbReference type="ARBA" id="ARBA00022692"/>
    </source>
</evidence>
<feature type="transmembrane region" description="Helical" evidence="5">
    <location>
        <begin position="53"/>
        <end position="73"/>
    </location>
</feature>
<comment type="subcellular location">
    <subcellularLocation>
        <location evidence="1">Membrane</location>
        <topology evidence="1">Multi-pass membrane protein</topology>
    </subcellularLocation>
</comment>
<dbReference type="Pfam" id="PF13515">
    <property type="entry name" value="FUSC_2"/>
    <property type="match status" value="1"/>
</dbReference>
<evidence type="ECO:0000313" key="7">
    <source>
        <dbReference type="EMBL" id="KGQ19826.1"/>
    </source>
</evidence>
<reference evidence="7 8" key="1">
    <citation type="submission" date="2014-09" db="EMBL/GenBank/DDBJ databases">
        <title>Genome sequences of Lysobacter dokdonensis DS-58.</title>
        <authorList>
            <person name="Kim J.F."/>
            <person name="Kwak M.-J."/>
        </authorList>
    </citation>
    <scope>NUCLEOTIDE SEQUENCE [LARGE SCALE GENOMIC DNA]</scope>
    <source>
        <strain evidence="7 8">DS-58</strain>
    </source>
</reference>
<dbReference type="eggNOG" id="COG4129">
    <property type="taxonomic scope" value="Bacteria"/>
</dbReference>
<evidence type="ECO:0000256" key="5">
    <source>
        <dbReference type="SAM" id="Phobius"/>
    </source>
</evidence>